<dbReference type="GO" id="GO:0004421">
    <property type="term" value="F:hydroxymethylglutaryl-CoA synthase activity"/>
    <property type="evidence" value="ECO:0007669"/>
    <property type="project" value="InterPro"/>
</dbReference>
<dbReference type="Pfam" id="PF08540">
    <property type="entry name" value="HMG_CoA_synt_C"/>
    <property type="match status" value="1"/>
</dbReference>
<name>A0A183KST9_9TREM</name>
<dbReference type="GO" id="GO:0006084">
    <property type="term" value="P:acetyl-CoA metabolic process"/>
    <property type="evidence" value="ECO:0007669"/>
    <property type="project" value="InterPro"/>
</dbReference>
<dbReference type="STRING" id="6186.A0A183KST9"/>
<reference evidence="3 4" key="2">
    <citation type="submission" date="2018-11" db="EMBL/GenBank/DDBJ databases">
        <authorList>
            <consortium name="Pathogen Informatics"/>
        </authorList>
    </citation>
    <scope>NUCLEOTIDE SEQUENCE [LARGE SCALE GENOMIC DNA]</scope>
    <source>
        <strain evidence="3">Dakar</strain>
        <strain evidence="4">Dakar, Senegal</strain>
    </source>
</reference>
<organism evidence="5">
    <name type="scientific">Schistosoma curassoni</name>
    <dbReference type="NCBI Taxonomy" id="6186"/>
    <lineage>
        <taxon>Eukaryota</taxon>
        <taxon>Metazoa</taxon>
        <taxon>Spiralia</taxon>
        <taxon>Lophotrochozoa</taxon>
        <taxon>Platyhelminthes</taxon>
        <taxon>Trematoda</taxon>
        <taxon>Digenea</taxon>
        <taxon>Strigeidida</taxon>
        <taxon>Schistosomatoidea</taxon>
        <taxon>Schistosomatidae</taxon>
        <taxon>Schistosoma</taxon>
    </lineage>
</organism>
<evidence type="ECO:0000313" key="4">
    <source>
        <dbReference type="Proteomes" id="UP000279833"/>
    </source>
</evidence>
<reference evidence="5" key="1">
    <citation type="submission" date="2016-06" db="UniProtKB">
        <authorList>
            <consortium name="WormBaseParasite"/>
        </authorList>
    </citation>
    <scope>IDENTIFICATION</scope>
</reference>
<dbReference type="SUPFAM" id="SSF53901">
    <property type="entry name" value="Thiolase-like"/>
    <property type="match status" value="1"/>
</dbReference>
<dbReference type="InterPro" id="IPR013746">
    <property type="entry name" value="HMG_CoA_synt_C_dom"/>
</dbReference>
<feature type="domain" description="Hydroxymethylglutaryl-coenzyme A synthase C-terminal" evidence="2">
    <location>
        <begin position="1"/>
        <end position="101"/>
    </location>
</feature>
<dbReference type="InterPro" id="IPR016039">
    <property type="entry name" value="Thiolase-like"/>
</dbReference>
<dbReference type="WBParaSite" id="SCUD_0001812901-mRNA-1">
    <property type="protein sequence ID" value="SCUD_0001812901-mRNA-1"/>
    <property type="gene ID" value="SCUD_0001812901"/>
</dbReference>
<proteinExistence type="predicted"/>
<dbReference type="EMBL" id="UZAK01040655">
    <property type="protein sequence ID" value="VDP64943.1"/>
    <property type="molecule type" value="Genomic_DNA"/>
</dbReference>
<gene>
    <name evidence="3" type="ORF">SCUD_LOCUS18126</name>
</gene>
<keyword evidence="4" id="KW-1185">Reference proteome</keyword>
<dbReference type="Proteomes" id="UP000279833">
    <property type="component" value="Unassembled WGS sequence"/>
</dbReference>
<keyword evidence="1" id="KW-0808">Transferase</keyword>
<evidence type="ECO:0000313" key="5">
    <source>
        <dbReference type="WBParaSite" id="SCUD_0001812901-mRNA-1"/>
    </source>
</evidence>
<dbReference type="AlphaFoldDB" id="A0A183KST9"/>
<dbReference type="GO" id="GO:0010142">
    <property type="term" value="P:farnesyl diphosphate biosynthetic process, mevalonate pathway"/>
    <property type="evidence" value="ECO:0007669"/>
    <property type="project" value="InterPro"/>
</dbReference>
<evidence type="ECO:0000313" key="3">
    <source>
        <dbReference type="EMBL" id="VDP64943.1"/>
    </source>
</evidence>
<sequence>MYSYGSGMASAMYSILIHPDRDLSTILNCSLESSNGLSHIHKRLFDERTQVTVSQFELMLKERELSHNSAPFEPTFRPEGLFPGSYYLKNVDDRYRRFYEKLSED</sequence>
<accession>A0A183KST9</accession>
<evidence type="ECO:0000256" key="1">
    <source>
        <dbReference type="ARBA" id="ARBA00022679"/>
    </source>
</evidence>
<dbReference type="PANTHER" id="PTHR43323">
    <property type="entry name" value="3-HYDROXY-3-METHYLGLUTARYL COENZYME A SYNTHASE"/>
    <property type="match status" value="1"/>
</dbReference>
<evidence type="ECO:0000259" key="2">
    <source>
        <dbReference type="Pfam" id="PF08540"/>
    </source>
</evidence>
<dbReference type="Gene3D" id="3.40.47.10">
    <property type="match status" value="1"/>
</dbReference>
<protein>
    <submittedName>
        <fullName evidence="5">HMG_CoA_synt_C domain-containing protein</fullName>
    </submittedName>
</protein>
<dbReference type="PANTHER" id="PTHR43323:SF2">
    <property type="entry name" value="HYDROXYMETHYLGLUTARYL-COA SYNTHASE"/>
    <property type="match status" value="1"/>
</dbReference>